<proteinExistence type="predicted"/>
<evidence type="ECO:0000313" key="4">
    <source>
        <dbReference type="EMBL" id="HDP15275.1"/>
    </source>
</evidence>
<evidence type="ECO:0000256" key="1">
    <source>
        <dbReference type="SAM" id="MobiDB-lite"/>
    </source>
</evidence>
<feature type="compositionally biased region" description="Basic and acidic residues" evidence="1">
    <location>
        <begin position="1"/>
        <end position="27"/>
    </location>
</feature>
<feature type="region of interest" description="Disordered" evidence="1">
    <location>
        <begin position="1"/>
        <end position="54"/>
    </location>
</feature>
<sequence length="431" mass="47895">MGRHKDERPTPHRGGIPHEEARREPHPHSRRGRLRKHKGQVRKRARPKSRNPNHTAIIKNTHMRHPRQLAKYTLTYLGTAGLTVLLASAVLLILLVDNYNDTRRINVPLASLTFTTYTLAQALLASAVASYTATRTHFETPPIPELPQAKTVALIPAYNEEGRIGKVIEKAKKHVDLVIVVDDGSTDNTALEAQKAGAIVIRHPQNMGKGTAVKTLIKAALKTNAQYAVLIDADLQHDPDDIPKLLEPLTQGKAEHTIANRFPETKMPLVRFIGYKLLATLHALLIKPLPDPFNGYRAFTSKALHQLDKDYDPSYGIETEINHTLRNLPTASVPSKIQYTTQTSKANFLLQGLNLSWTITWTWITHNPAKTLAIATVLYTASALLTAHVATLFNLSRYIRLTYTALALTLPTIATMLIAASTVGLFQRSRK</sequence>
<feature type="transmembrane region" description="Helical" evidence="2">
    <location>
        <begin position="108"/>
        <end position="129"/>
    </location>
</feature>
<comment type="caution">
    <text evidence="4">The sequence shown here is derived from an EMBL/GenBank/DDBJ whole genome shotgun (WGS) entry which is preliminary data.</text>
</comment>
<dbReference type="PANTHER" id="PTHR48090">
    <property type="entry name" value="UNDECAPRENYL-PHOSPHATE 4-DEOXY-4-FORMAMIDO-L-ARABINOSE TRANSFERASE-RELATED"/>
    <property type="match status" value="1"/>
</dbReference>
<dbReference type="Pfam" id="PF00535">
    <property type="entry name" value="Glycos_transf_2"/>
    <property type="match status" value="1"/>
</dbReference>
<dbReference type="CDD" id="cd04179">
    <property type="entry name" value="DPM_DPG-synthase_like"/>
    <property type="match status" value="1"/>
</dbReference>
<dbReference type="EMBL" id="DSAY01000104">
    <property type="protein sequence ID" value="HDP15275.1"/>
    <property type="molecule type" value="Genomic_DNA"/>
</dbReference>
<dbReference type="InterPro" id="IPR001173">
    <property type="entry name" value="Glyco_trans_2-like"/>
</dbReference>
<evidence type="ECO:0000259" key="3">
    <source>
        <dbReference type="Pfam" id="PF00535"/>
    </source>
</evidence>
<dbReference type="Gene3D" id="3.90.550.10">
    <property type="entry name" value="Spore Coat Polysaccharide Biosynthesis Protein SpsA, Chain A"/>
    <property type="match status" value="1"/>
</dbReference>
<feature type="domain" description="Glycosyltransferase 2-like" evidence="3">
    <location>
        <begin position="154"/>
        <end position="266"/>
    </location>
</feature>
<dbReference type="SUPFAM" id="SSF53448">
    <property type="entry name" value="Nucleotide-diphospho-sugar transferases"/>
    <property type="match status" value="1"/>
</dbReference>
<gene>
    <name evidence="4" type="ORF">ENN26_05820</name>
</gene>
<dbReference type="InterPro" id="IPR050256">
    <property type="entry name" value="Glycosyltransferase_2"/>
</dbReference>
<dbReference type="InterPro" id="IPR029044">
    <property type="entry name" value="Nucleotide-diphossugar_trans"/>
</dbReference>
<dbReference type="GO" id="GO:0016740">
    <property type="term" value="F:transferase activity"/>
    <property type="evidence" value="ECO:0007669"/>
    <property type="project" value="UniProtKB-KW"/>
</dbReference>
<keyword evidence="2" id="KW-1133">Transmembrane helix</keyword>
<protein>
    <submittedName>
        <fullName evidence="4">Glycosyltransferase family 2 protein</fullName>
    </submittedName>
</protein>
<keyword evidence="2" id="KW-0472">Membrane</keyword>
<feature type="transmembrane region" description="Helical" evidence="2">
    <location>
        <begin position="372"/>
        <end position="393"/>
    </location>
</feature>
<keyword evidence="4" id="KW-0808">Transferase</keyword>
<dbReference type="AlphaFoldDB" id="A0A7C1CEC1"/>
<accession>A0A7C1CEC1</accession>
<reference evidence="4" key="1">
    <citation type="journal article" date="2020" name="mSystems">
        <title>Genome- and Community-Level Interaction Insights into Carbon Utilization and Element Cycling Functions of Hydrothermarchaeota in Hydrothermal Sediment.</title>
        <authorList>
            <person name="Zhou Z."/>
            <person name="Liu Y."/>
            <person name="Xu W."/>
            <person name="Pan J."/>
            <person name="Luo Z.H."/>
            <person name="Li M."/>
        </authorList>
    </citation>
    <scope>NUCLEOTIDE SEQUENCE [LARGE SCALE GENOMIC DNA]</scope>
    <source>
        <strain evidence="4">SpSt-116</strain>
    </source>
</reference>
<feature type="transmembrane region" description="Helical" evidence="2">
    <location>
        <begin position="73"/>
        <end position="96"/>
    </location>
</feature>
<keyword evidence="2" id="KW-0812">Transmembrane</keyword>
<feature type="transmembrane region" description="Helical" evidence="2">
    <location>
        <begin position="405"/>
        <end position="426"/>
    </location>
</feature>
<feature type="compositionally biased region" description="Basic residues" evidence="1">
    <location>
        <begin position="28"/>
        <end position="51"/>
    </location>
</feature>
<name>A0A7C1CEC1_9CREN</name>
<organism evidence="4">
    <name type="scientific">Thermofilum adornatum</name>
    <dbReference type="NCBI Taxonomy" id="1365176"/>
    <lineage>
        <taxon>Archaea</taxon>
        <taxon>Thermoproteota</taxon>
        <taxon>Thermoprotei</taxon>
        <taxon>Thermofilales</taxon>
        <taxon>Thermofilaceae</taxon>
        <taxon>Thermofilum</taxon>
    </lineage>
</organism>
<dbReference type="PANTHER" id="PTHR48090:SF7">
    <property type="entry name" value="RFBJ PROTEIN"/>
    <property type="match status" value="1"/>
</dbReference>
<evidence type="ECO:0000256" key="2">
    <source>
        <dbReference type="SAM" id="Phobius"/>
    </source>
</evidence>